<gene>
    <name evidence="2" type="ORF">Dacsa_1591</name>
</gene>
<dbReference type="EMBL" id="CP003944">
    <property type="protein sequence ID" value="AFZ50267.1"/>
    <property type="molecule type" value="Genomic_DNA"/>
</dbReference>
<feature type="transmembrane region" description="Helical" evidence="1">
    <location>
        <begin position="162"/>
        <end position="187"/>
    </location>
</feature>
<feature type="transmembrane region" description="Helical" evidence="1">
    <location>
        <begin position="12"/>
        <end position="29"/>
    </location>
</feature>
<organism evidence="2 3">
    <name type="scientific">Dactylococcopsis salina (strain PCC 8305)</name>
    <name type="common">Myxobactron salinum</name>
    <dbReference type="NCBI Taxonomy" id="13035"/>
    <lineage>
        <taxon>Bacteria</taxon>
        <taxon>Bacillati</taxon>
        <taxon>Cyanobacteriota</taxon>
        <taxon>Cyanophyceae</taxon>
        <taxon>Nodosilineales</taxon>
        <taxon>Cymatolegaceae</taxon>
        <taxon>Dactylococcopsis</taxon>
    </lineage>
</organism>
<dbReference type="eggNOG" id="COG1811">
    <property type="taxonomic scope" value="Bacteria"/>
</dbReference>
<accession>K9YUU0</accession>
<keyword evidence="1" id="KW-0472">Membrane</keyword>
<proteinExistence type="predicted"/>
<keyword evidence="2" id="KW-0406">Ion transport</keyword>
<name>K9YUU0_DACS8</name>
<dbReference type="Proteomes" id="UP000010482">
    <property type="component" value="Chromosome"/>
</dbReference>
<keyword evidence="1" id="KW-0812">Transmembrane</keyword>
<feature type="transmembrane region" description="Helical" evidence="1">
    <location>
        <begin position="199"/>
        <end position="218"/>
    </location>
</feature>
<keyword evidence="2" id="KW-0813">Transport</keyword>
<dbReference type="GO" id="GO:0034220">
    <property type="term" value="P:monoatomic ion transmembrane transport"/>
    <property type="evidence" value="ECO:0007669"/>
    <property type="project" value="UniProtKB-KW"/>
</dbReference>
<evidence type="ECO:0000313" key="2">
    <source>
        <dbReference type="EMBL" id="AFZ50267.1"/>
    </source>
</evidence>
<reference evidence="2" key="1">
    <citation type="submission" date="2012-04" db="EMBL/GenBank/DDBJ databases">
        <title>Finished genome of Dactylococcopsis salina PCC 8305.</title>
        <authorList>
            <consortium name="US DOE Joint Genome Institute"/>
            <person name="Gugger M."/>
            <person name="Coursin T."/>
            <person name="Rippka R."/>
            <person name="Tandeau De Marsac N."/>
            <person name="Huntemann M."/>
            <person name="Wei C.-L."/>
            <person name="Han J."/>
            <person name="Detter J.C."/>
            <person name="Han C."/>
            <person name="Tapia R."/>
            <person name="Daligault H."/>
            <person name="Chen A."/>
            <person name="Krypides N."/>
            <person name="Mavromatis K."/>
            <person name="Markowitz V."/>
            <person name="Szeto E."/>
            <person name="Ivanova N."/>
            <person name="Ovchinnikova G."/>
            <person name="Pagani I."/>
            <person name="Pati A."/>
            <person name="Goodwin L."/>
            <person name="Peters L."/>
            <person name="Pitluck S."/>
            <person name="Woyke T."/>
            <person name="Kerfeld C."/>
        </authorList>
    </citation>
    <scope>NUCLEOTIDE SEQUENCE [LARGE SCALE GENOMIC DNA]</scope>
    <source>
        <strain evidence="2">PCC 8305</strain>
    </source>
</reference>
<evidence type="ECO:0000313" key="3">
    <source>
        <dbReference type="Proteomes" id="UP000010482"/>
    </source>
</evidence>
<dbReference type="OrthoDB" id="9797976at2"/>
<dbReference type="InterPro" id="IPR007563">
    <property type="entry name" value="DUF554"/>
</dbReference>
<dbReference type="PANTHER" id="PTHR36111:SF2">
    <property type="entry name" value="INNER MEMBRANE PROTEIN"/>
    <property type="match status" value="1"/>
</dbReference>
<dbReference type="PANTHER" id="PTHR36111">
    <property type="entry name" value="INNER MEMBRANE PROTEIN-RELATED"/>
    <property type="match status" value="1"/>
</dbReference>
<feature type="transmembrane region" description="Helical" evidence="1">
    <location>
        <begin position="69"/>
        <end position="90"/>
    </location>
</feature>
<keyword evidence="3" id="KW-1185">Reference proteome</keyword>
<dbReference type="HOGENOM" id="CLU_091659_0_0_3"/>
<feature type="transmembrane region" description="Helical" evidence="1">
    <location>
        <begin position="224"/>
        <end position="243"/>
    </location>
</feature>
<sequence>MITDFWVKTSGTWINVLTVLIGTIIGLLLKQRLPPKIKEIIPQGIGLLTLWLGFSMAEELSNVEVRNMPGAILGLISMIIGGGLGEWWKIEERLNGIGDFLKKRFRHSGQFTEGFVATSILFCVGPVALVGSINNGLLGDNTLLVLKATMDGISSIPFASRYGIGVGFSVLVIILYQGGISLLAGLFVSNLNDPTNHPLILLITGIGGLMILGIGLNLLEVAKIRVAAFLPALLIPPILLLFIG</sequence>
<dbReference type="RefSeq" id="WP_015229265.1">
    <property type="nucleotide sequence ID" value="NC_019780.1"/>
</dbReference>
<keyword evidence="1" id="KW-1133">Transmembrane helix</keyword>
<keyword evidence="2" id="KW-0407">Ion channel</keyword>
<evidence type="ECO:0000256" key="1">
    <source>
        <dbReference type="SAM" id="Phobius"/>
    </source>
</evidence>
<dbReference type="KEGG" id="dsl:Dacsa_1591"/>
<dbReference type="Pfam" id="PF04474">
    <property type="entry name" value="DUF554"/>
    <property type="match status" value="1"/>
</dbReference>
<feature type="transmembrane region" description="Helical" evidence="1">
    <location>
        <begin position="111"/>
        <end position="133"/>
    </location>
</feature>
<dbReference type="AlphaFoldDB" id="K9YUU0"/>
<protein>
    <submittedName>
        <fullName evidence="2">Uncharacterized membrane protein, possible Na+ channel or pump</fullName>
    </submittedName>
</protein>